<comment type="caution">
    <text evidence="2">The sequence shown here is derived from an EMBL/GenBank/DDBJ whole genome shotgun (WGS) entry which is preliminary data.</text>
</comment>
<sequence>MSHTDNNEPDRTVRALRAVPDPQPLTGLTGIPAAIYTELAAVTGAATTAELALAAGISRSATGKALVTLEEHGLAVRTRGGHEGARRVPDRWRPAPAPADEPGTTADRADEGDDVPTGAELEPEPAIGPSAQGDTTVPPSAESTFTNSTPADPDSGVADTSAPGAPDSGSPQASPEAEVAGEKKRLAPGALRQLVIDHLTAHPTEAFTATRLSRVIGKSSGAIANSLVTLTGQGMAEQVSDRPRTYRLAAAVKQG</sequence>
<accession>A0ABR7SX57</accession>
<dbReference type="SUPFAM" id="SSF46785">
    <property type="entry name" value="Winged helix' DNA-binding domain"/>
    <property type="match status" value="1"/>
</dbReference>
<feature type="compositionally biased region" description="Basic and acidic residues" evidence="1">
    <location>
        <begin position="76"/>
        <end position="93"/>
    </location>
</feature>
<dbReference type="RefSeq" id="WP_187819785.1">
    <property type="nucleotide sequence ID" value="NZ_JACTVJ010000039.1"/>
</dbReference>
<evidence type="ECO:0000313" key="3">
    <source>
        <dbReference type="Proteomes" id="UP000642284"/>
    </source>
</evidence>
<feature type="compositionally biased region" description="Basic and acidic residues" evidence="1">
    <location>
        <begin position="1"/>
        <end position="13"/>
    </location>
</feature>
<feature type="compositionally biased region" description="Polar residues" evidence="1">
    <location>
        <begin position="132"/>
        <end position="150"/>
    </location>
</feature>
<name>A0ABR7SX57_9ACTN</name>
<feature type="region of interest" description="Disordered" evidence="1">
    <location>
        <begin position="76"/>
        <end position="183"/>
    </location>
</feature>
<proteinExistence type="predicted"/>
<gene>
    <name evidence="2" type="ORF">H9Y04_43405</name>
</gene>
<dbReference type="EMBL" id="JACTVJ010000039">
    <property type="protein sequence ID" value="MBC9719379.1"/>
    <property type="molecule type" value="Genomic_DNA"/>
</dbReference>
<reference evidence="2 3" key="1">
    <citation type="submission" date="2020-08" db="EMBL/GenBank/DDBJ databases">
        <title>Genemic of Streptomyces polyaspartic.</title>
        <authorList>
            <person name="Liu W."/>
        </authorList>
    </citation>
    <scope>NUCLEOTIDE SEQUENCE [LARGE SCALE GENOMIC DNA]</scope>
    <source>
        <strain evidence="2 3">TRM66268-LWL</strain>
    </source>
</reference>
<keyword evidence="3" id="KW-1185">Reference proteome</keyword>
<evidence type="ECO:0000256" key="1">
    <source>
        <dbReference type="SAM" id="MobiDB-lite"/>
    </source>
</evidence>
<evidence type="ECO:0000313" key="2">
    <source>
        <dbReference type="EMBL" id="MBC9719379.1"/>
    </source>
</evidence>
<evidence type="ECO:0008006" key="4">
    <source>
        <dbReference type="Google" id="ProtNLM"/>
    </source>
</evidence>
<dbReference type="Proteomes" id="UP000642284">
    <property type="component" value="Unassembled WGS sequence"/>
</dbReference>
<organism evidence="2 3">
    <name type="scientific">Streptomyces polyasparticus</name>
    <dbReference type="NCBI Taxonomy" id="2767826"/>
    <lineage>
        <taxon>Bacteria</taxon>
        <taxon>Bacillati</taxon>
        <taxon>Actinomycetota</taxon>
        <taxon>Actinomycetes</taxon>
        <taxon>Kitasatosporales</taxon>
        <taxon>Streptomycetaceae</taxon>
        <taxon>Streptomyces</taxon>
    </lineage>
</organism>
<feature type="region of interest" description="Disordered" evidence="1">
    <location>
        <begin position="1"/>
        <end position="26"/>
    </location>
</feature>
<protein>
    <recommendedName>
        <fullName evidence="4">Transcription regulator TrmB N-terminal domain-containing protein</fullName>
    </recommendedName>
</protein>
<dbReference type="InterPro" id="IPR036390">
    <property type="entry name" value="WH_DNA-bd_sf"/>
</dbReference>